<feature type="chain" id="PRO_5046668656" evidence="1">
    <location>
        <begin position="29"/>
        <end position="69"/>
    </location>
</feature>
<evidence type="ECO:0000256" key="1">
    <source>
        <dbReference type="SAM" id="SignalP"/>
    </source>
</evidence>
<evidence type="ECO:0000313" key="3">
    <source>
        <dbReference type="Proteomes" id="UP001292913"/>
    </source>
</evidence>
<reference evidence="2 3" key="1">
    <citation type="submission" date="2023-04" db="EMBL/GenBank/DDBJ databases">
        <title>Bacteroides pacosi sp. nov., isolated from the fecal material of an alpaca.</title>
        <authorList>
            <person name="Miller S."/>
            <person name="Hendry M."/>
            <person name="King J."/>
            <person name="Sankaranarayanan K."/>
            <person name="Lawson P.A."/>
        </authorList>
    </citation>
    <scope>NUCLEOTIDE SEQUENCE [LARGE SCALE GENOMIC DNA]</scope>
    <source>
        <strain evidence="2 3">A2-P53</strain>
    </source>
</reference>
<accession>A0ABU5HM89</accession>
<name>A0ABU5HM89_9BACE</name>
<sequence>MKVQKPMTNLKALSLMILLIAFVGHSNTQVETKIGMKQQIAKMEELIKQEFQMVKTYPEKPAYYVQEIG</sequence>
<feature type="signal peptide" evidence="1">
    <location>
        <begin position="1"/>
        <end position="28"/>
    </location>
</feature>
<protein>
    <submittedName>
        <fullName evidence="2">Uncharacterized protein</fullName>
    </submittedName>
</protein>
<evidence type="ECO:0000313" key="2">
    <source>
        <dbReference type="EMBL" id="MDY7257298.1"/>
    </source>
</evidence>
<dbReference type="Proteomes" id="UP001292913">
    <property type="component" value="Unassembled WGS sequence"/>
</dbReference>
<gene>
    <name evidence="2" type="ORF">QHG74_06160</name>
</gene>
<organism evidence="2 3">
    <name type="scientific">Bacteroides vicugnae</name>
    <dbReference type="NCBI Taxonomy" id="3037989"/>
    <lineage>
        <taxon>Bacteria</taxon>
        <taxon>Pseudomonadati</taxon>
        <taxon>Bacteroidota</taxon>
        <taxon>Bacteroidia</taxon>
        <taxon>Bacteroidales</taxon>
        <taxon>Bacteroidaceae</taxon>
        <taxon>Bacteroides</taxon>
    </lineage>
</organism>
<dbReference type="EMBL" id="JARZAK010000002">
    <property type="protein sequence ID" value="MDY7257298.1"/>
    <property type="molecule type" value="Genomic_DNA"/>
</dbReference>
<keyword evidence="3" id="KW-1185">Reference proteome</keyword>
<comment type="caution">
    <text evidence="2">The sequence shown here is derived from an EMBL/GenBank/DDBJ whole genome shotgun (WGS) entry which is preliminary data.</text>
</comment>
<dbReference type="RefSeq" id="WP_195650341.1">
    <property type="nucleotide sequence ID" value="NZ_JARZAK010000002.1"/>
</dbReference>
<proteinExistence type="predicted"/>
<keyword evidence="1" id="KW-0732">Signal</keyword>